<evidence type="ECO:0000256" key="1">
    <source>
        <dbReference type="SAM" id="MobiDB-lite"/>
    </source>
</evidence>
<evidence type="ECO:0000313" key="2">
    <source>
        <dbReference type="EMBL" id="KAJ3052517.1"/>
    </source>
</evidence>
<sequence length="356" mass="38736">MKASDDNKDDSPLPLGFTRLAHLATGTNKTTYTSRQGKVTRNLFRMRKRKGHPDEDENASPNENSQANRGNKSQRLPTFSTKSKSTFGSVADHAPAALQQPRQKNQQKSALAVYEDPVEPAHEGASCAAAKIVQTKNPEPNAHASVIGGRSLSEPESGKEQLPRIDLTADLPIPCLEYHEPEPTESIVIPSPSAEVEHSDSDMSIAGDTLEYEHSHPASSTPQEESQPLTDYLQMTSPTLTPIVPATIPRTAEVESQPLTDYLQTTSPNLTPTVPSPIPLRAEESAAPTATQMTEPTSTSDDIDELTQLDSSPSIFENDSKSGDPAKGAYVWMRIEKEPLPHTEEPDELLAIWDSD</sequence>
<feature type="region of interest" description="Disordered" evidence="1">
    <location>
        <begin position="284"/>
        <end position="326"/>
    </location>
</feature>
<feature type="region of interest" description="Disordered" evidence="1">
    <location>
        <begin position="139"/>
        <end position="159"/>
    </location>
</feature>
<reference evidence="2" key="1">
    <citation type="submission" date="2020-05" db="EMBL/GenBank/DDBJ databases">
        <title>Phylogenomic resolution of chytrid fungi.</title>
        <authorList>
            <person name="Stajich J.E."/>
            <person name="Amses K."/>
            <person name="Simmons R."/>
            <person name="Seto K."/>
            <person name="Myers J."/>
            <person name="Bonds A."/>
            <person name="Quandt C.A."/>
            <person name="Barry K."/>
            <person name="Liu P."/>
            <person name="Grigoriev I."/>
            <person name="Longcore J.E."/>
            <person name="James T.Y."/>
        </authorList>
    </citation>
    <scope>NUCLEOTIDE SEQUENCE</scope>
    <source>
        <strain evidence="2">JEL0318</strain>
    </source>
</reference>
<comment type="caution">
    <text evidence="2">The sequence shown here is derived from an EMBL/GenBank/DDBJ whole genome shotgun (WGS) entry which is preliminary data.</text>
</comment>
<feature type="compositionally biased region" description="Polar residues" evidence="1">
    <location>
        <begin position="100"/>
        <end position="109"/>
    </location>
</feature>
<protein>
    <submittedName>
        <fullName evidence="2">Uncharacterized protein</fullName>
    </submittedName>
</protein>
<feature type="region of interest" description="Disordered" evidence="1">
    <location>
        <begin position="26"/>
        <end position="111"/>
    </location>
</feature>
<organism evidence="2 3">
    <name type="scientific">Rhizophlyctis rosea</name>
    <dbReference type="NCBI Taxonomy" id="64517"/>
    <lineage>
        <taxon>Eukaryota</taxon>
        <taxon>Fungi</taxon>
        <taxon>Fungi incertae sedis</taxon>
        <taxon>Chytridiomycota</taxon>
        <taxon>Chytridiomycota incertae sedis</taxon>
        <taxon>Chytridiomycetes</taxon>
        <taxon>Rhizophlyctidales</taxon>
        <taxon>Rhizophlyctidaceae</taxon>
        <taxon>Rhizophlyctis</taxon>
    </lineage>
</organism>
<dbReference type="Proteomes" id="UP001212841">
    <property type="component" value="Unassembled WGS sequence"/>
</dbReference>
<accession>A0AAD5SDI3</accession>
<proteinExistence type="predicted"/>
<name>A0AAD5SDI3_9FUNG</name>
<feature type="compositionally biased region" description="Low complexity" evidence="1">
    <location>
        <begin position="78"/>
        <end position="87"/>
    </location>
</feature>
<keyword evidence="3" id="KW-1185">Reference proteome</keyword>
<feature type="compositionally biased region" description="Polar residues" evidence="1">
    <location>
        <begin position="288"/>
        <end position="300"/>
    </location>
</feature>
<feature type="compositionally biased region" description="Polar residues" evidence="1">
    <location>
        <begin position="308"/>
        <end position="317"/>
    </location>
</feature>
<evidence type="ECO:0000313" key="3">
    <source>
        <dbReference type="Proteomes" id="UP001212841"/>
    </source>
</evidence>
<gene>
    <name evidence="2" type="ORF">HK097_006119</name>
</gene>
<dbReference type="EMBL" id="JADGJD010000287">
    <property type="protein sequence ID" value="KAJ3052517.1"/>
    <property type="molecule type" value="Genomic_DNA"/>
</dbReference>
<dbReference type="AlphaFoldDB" id="A0AAD5SDI3"/>
<feature type="compositionally biased region" description="Polar residues" evidence="1">
    <location>
        <begin position="26"/>
        <end position="39"/>
    </location>
</feature>
<feature type="compositionally biased region" description="Polar residues" evidence="1">
    <location>
        <begin position="59"/>
        <end position="77"/>
    </location>
</feature>